<dbReference type="HOGENOM" id="CLU_096090_0_0_10"/>
<evidence type="ECO:0000313" key="1">
    <source>
        <dbReference type="EMBL" id="KKB55316.1"/>
    </source>
</evidence>
<dbReference type="RefSeq" id="WP_044193327.1">
    <property type="nucleotide sequence ID" value="NZ_KQ033919.1"/>
</dbReference>
<comment type="caution">
    <text evidence="1">The sequence shown here is derived from an EMBL/GenBank/DDBJ whole genome shotgun (WGS) entry which is preliminary data.</text>
</comment>
<organism evidence="1 2">
    <name type="scientific">Parabacteroides gordonii MS-1 = DSM 23371</name>
    <dbReference type="NCBI Taxonomy" id="1203610"/>
    <lineage>
        <taxon>Bacteria</taxon>
        <taxon>Pseudomonadati</taxon>
        <taxon>Bacteroidota</taxon>
        <taxon>Bacteroidia</taxon>
        <taxon>Bacteroidales</taxon>
        <taxon>Tannerellaceae</taxon>
        <taxon>Parabacteroides</taxon>
    </lineage>
</organism>
<dbReference type="AlphaFoldDB" id="A0A0F5JBR6"/>
<evidence type="ECO:0008006" key="3">
    <source>
        <dbReference type="Google" id="ProtNLM"/>
    </source>
</evidence>
<protein>
    <recommendedName>
        <fullName evidence="3">Protein Mom</fullName>
    </recommendedName>
</protein>
<sequence length="201" mass="22879">MRLEKASYQAIKFACLKYHYAKAVPQSRLGYSVFNDSDEWCGVILFSNGANQHIASSFNLVQGQVMELVRVALNGKQECTSKALSMSLKTIRQDAPLIKLIVSYADRNQGHIGVIYQATNWYYLGEFSSERGVMLNGKLIHRRSVVSKYGTSTLEWLKKNVDPHAEVIKGETKIKYVYPIDRRMIKSIRAISKPYPKRVIV</sequence>
<dbReference type="PATRIC" id="fig|1203610.3.peg.2847"/>
<name>A0A0F5JBR6_9BACT</name>
<gene>
    <name evidence="1" type="ORF">HMPREF1536_02781</name>
</gene>
<keyword evidence="2" id="KW-1185">Reference proteome</keyword>
<proteinExistence type="predicted"/>
<dbReference type="STRING" id="1203610.HMPREF1536_02781"/>
<reference evidence="1 2" key="1">
    <citation type="submission" date="2013-04" db="EMBL/GenBank/DDBJ databases">
        <title>The Genome Sequence of Parabacteroides gordonii DSM 23371.</title>
        <authorList>
            <consortium name="The Broad Institute Genomics Platform"/>
            <person name="Earl A."/>
            <person name="Ward D."/>
            <person name="Feldgarden M."/>
            <person name="Gevers D."/>
            <person name="Martens E."/>
            <person name="Sakamoto M."/>
            <person name="Benno Y."/>
            <person name="Suzuki N."/>
            <person name="Matsunaga N."/>
            <person name="Koshihara K."/>
            <person name="Seki M."/>
            <person name="Komiya H."/>
            <person name="Walker B."/>
            <person name="Young S."/>
            <person name="Zeng Q."/>
            <person name="Gargeya S."/>
            <person name="Fitzgerald M."/>
            <person name="Haas B."/>
            <person name="Abouelleil A."/>
            <person name="Allen A.W."/>
            <person name="Alvarado L."/>
            <person name="Arachchi H.M."/>
            <person name="Berlin A.M."/>
            <person name="Chapman S.B."/>
            <person name="Gainer-Dewar J."/>
            <person name="Goldberg J."/>
            <person name="Griggs A."/>
            <person name="Gujja S."/>
            <person name="Hansen M."/>
            <person name="Howarth C."/>
            <person name="Imamovic A."/>
            <person name="Ireland A."/>
            <person name="Larimer J."/>
            <person name="McCowan C."/>
            <person name="Murphy C."/>
            <person name="Pearson M."/>
            <person name="Poon T.W."/>
            <person name="Priest M."/>
            <person name="Roberts A."/>
            <person name="Saif S."/>
            <person name="Shea T."/>
            <person name="Sisk P."/>
            <person name="Sykes S."/>
            <person name="Wortman J."/>
            <person name="Nusbaum C."/>
            <person name="Birren B."/>
        </authorList>
    </citation>
    <scope>NUCLEOTIDE SEQUENCE [LARGE SCALE GENOMIC DNA]</scope>
    <source>
        <strain evidence="1 2">MS-1</strain>
    </source>
</reference>
<accession>A0A0F5JBR6</accession>
<dbReference type="EMBL" id="AQHW01000015">
    <property type="protein sequence ID" value="KKB55316.1"/>
    <property type="molecule type" value="Genomic_DNA"/>
</dbReference>
<dbReference type="Proteomes" id="UP000033035">
    <property type="component" value="Unassembled WGS sequence"/>
</dbReference>
<evidence type="ECO:0000313" key="2">
    <source>
        <dbReference type="Proteomes" id="UP000033035"/>
    </source>
</evidence>
<dbReference type="Pfam" id="PF25680">
    <property type="entry name" value="Mom"/>
    <property type="match status" value="1"/>
</dbReference>
<dbReference type="InterPro" id="IPR057895">
    <property type="entry name" value="Mom"/>
</dbReference>